<dbReference type="EMBL" id="FLYH01000008">
    <property type="protein sequence ID" value="SCA59539.1"/>
    <property type="molecule type" value="Genomic_DNA"/>
</dbReference>
<dbReference type="VEuPathDB" id="PlasmoDB:PVX_030690"/>
<gene>
    <name evidence="2" type="ORF">PVT01_000007800</name>
</gene>
<proteinExistence type="predicted"/>
<protein>
    <submittedName>
        <fullName evidence="2">VIR protein</fullName>
    </submittedName>
</protein>
<accession>A0A1G4EBC5</accession>
<feature type="region of interest" description="Disordered" evidence="1">
    <location>
        <begin position="249"/>
        <end position="271"/>
    </location>
</feature>
<evidence type="ECO:0000256" key="1">
    <source>
        <dbReference type="SAM" id="MobiDB-lite"/>
    </source>
</evidence>
<feature type="compositionally biased region" description="Basic and acidic residues" evidence="1">
    <location>
        <begin position="256"/>
        <end position="265"/>
    </location>
</feature>
<evidence type="ECO:0000313" key="2">
    <source>
        <dbReference type="EMBL" id="SCA59539.1"/>
    </source>
</evidence>
<dbReference type="VEuPathDB" id="PlasmoDB:PVPAM_080007800"/>
<dbReference type="Proteomes" id="UP000196402">
    <property type="component" value="Unassembled WGS sequence"/>
</dbReference>
<organism evidence="2 3">
    <name type="scientific">Plasmodium vivax</name>
    <name type="common">malaria parasite P. vivax</name>
    <dbReference type="NCBI Taxonomy" id="5855"/>
    <lineage>
        <taxon>Eukaryota</taxon>
        <taxon>Sar</taxon>
        <taxon>Alveolata</taxon>
        <taxon>Apicomplexa</taxon>
        <taxon>Aconoidasida</taxon>
        <taxon>Haemosporida</taxon>
        <taxon>Plasmodiidae</taxon>
        <taxon>Plasmodium</taxon>
        <taxon>Plasmodium (Plasmodium)</taxon>
    </lineage>
</organism>
<evidence type="ECO:0000313" key="3">
    <source>
        <dbReference type="Proteomes" id="UP000196402"/>
    </source>
</evidence>
<dbReference type="VEuPathDB" id="PlasmoDB:PVW1_140082300"/>
<name>A0A1G4EBC5_PLAVI</name>
<sequence>MLNYCNGSHHQYHSYECYKYLSRKLNVPELSEDKKKYLENALKTLGKVQYNEFFKHDIINDLAARIGNDGVFMNSYANTTCNYINYKLNESLRTHYSYKNSIDYSIFKKFAKEFHKEKFNNYNDERSCEKYIEHLDDDIYNRMTILYKMYYYYDELKNPYKDIYITSDNKLCDNLSLLIRYSNHLINNKKINHESIKSIRNLKEIIEKDNINERYKKKCDLRLLNGMLTEHPNSNVRISREEGSALVSQVTPKTQQHNELEHKTNDASNEQAPIQQAFKEVAERELAPKREAARELTSKGEIARDLSPEEETAMELASQEQESGIQVKGIHAVMYPLISQQVSYDQEVTGRSERRYISNELEAPTSDKEGLLDKMQGFITETLGQVEPAPILGVSGGMGALFLLFKYTPVGTFFRGGRRINNQIPRTFYGQFPGGFPGYEEFYDGSFGPGPINISYRAERE</sequence>
<dbReference type="AlphaFoldDB" id="A0A1G4EBC5"/>
<dbReference type="VEuPathDB" id="PlasmoDB:PVP01_0004700"/>
<reference evidence="2 3" key="1">
    <citation type="submission" date="2016-07" db="EMBL/GenBank/DDBJ databases">
        <authorList>
            <consortium name="Pathogen Informatics"/>
        </authorList>
    </citation>
    <scope>NUCLEOTIDE SEQUENCE [LARGE SCALE GENOMIC DNA]</scope>
</reference>